<dbReference type="InterPro" id="IPR013785">
    <property type="entry name" value="Aldolase_TIM"/>
</dbReference>
<dbReference type="AlphaFoldDB" id="A0A0F9U9P9"/>
<keyword evidence="1" id="KW-0949">S-adenosyl-L-methionine</keyword>
<dbReference type="CDD" id="cd01335">
    <property type="entry name" value="Radical_SAM"/>
    <property type="match status" value="1"/>
</dbReference>
<evidence type="ECO:0000256" key="2">
    <source>
        <dbReference type="ARBA" id="ARBA00022723"/>
    </source>
</evidence>
<dbReference type="GO" id="GO:0051536">
    <property type="term" value="F:iron-sulfur cluster binding"/>
    <property type="evidence" value="ECO:0007669"/>
    <property type="project" value="UniProtKB-KW"/>
</dbReference>
<dbReference type="GO" id="GO:0003824">
    <property type="term" value="F:catalytic activity"/>
    <property type="evidence" value="ECO:0007669"/>
    <property type="project" value="InterPro"/>
</dbReference>
<sequence>MSGIRIVEPIEKVAMRFQIVFTYSCNMACQYCDRYVDSLPWPNTDITKEDLRLGLEVVKKSRVHIKQCRITGGEPKVHPSFEELAKYVLETWGDKGRIRTSVSTNMVLKNPRGLGVRWQKYPMAEKNHVPVMISPYDLGKHPVRGYTTYCRVQCRCGRLFDKFGFASCPYAGPIGRVLGIDPYQSMPVLYGRPDICRHCVHSLDRWDRLKIYKDALAGKIEFPTKTFREGLERFKAEPTEFKTFQERV</sequence>
<comment type="caution">
    <text evidence="6">The sequence shown here is derived from an EMBL/GenBank/DDBJ whole genome shotgun (WGS) entry which is preliminary data.</text>
</comment>
<dbReference type="InterPro" id="IPR050377">
    <property type="entry name" value="Radical_SAM_PqqE_MftC-like"/>
</dbReference>
<dbReference type="Pfam" id="PF04055">
    <property type="entry name" value="Radical_SAM"/>
    <property type="match status" value="1"/>
</dbReference>
<dbReference type="PANTHER" id="PTHR11228:SF7">
    <property type="entry name" value="PQQA PEPTIDE CYCLASE"/>
    <property type="match status" value="1"/>
</dbReference>
<dbReference type="InterPro" id="IPR007197">
    <property type="entry name" value="rSAM"/>
</dbReference>
<protein>
    <recommendedName>
        <fullName evidence="5">Radical SAM core domain-containing protein</fullName>
    </recommendedName>
</protein>
<evidence type="ECO:0000256" key="4">
    <source>
        <dbReference type="ARBA" id="ARBA00023014"/>
    </source>
</evidence>
<dbReference type="EMBL" id="LAZR01000129">
    <property type="protein sequence ID" value="KKN88344.1"/>
    <property type="molecule type" value="Genomic_DNA"/>
</dbReference>
<proteinExistence type="predicted"/>
<keyword evidence="2" id="KW-0479">Metal-binding</keyword>
<reference evidence="6" key="1">
    <citation type="journal article" date="2015" name="Nature">
        <title>Complex archaea that bridge the gap between prokaryotes and eukaryotes.</title>
        <authorList>
            <person name="Spang A."/>
            <person name="Saw J.H."/>
            <person name="Jorgensen S.L."/>
            <person name="Zaremba-Niedzwiedzka K."/>
            <person name="Martijn J."/>
            <person name="Lind A.E."/>
            <person name="van Eijk R."/>
            <person name="Schleper C."/>
            <person name="Guy L."/>
            <person name="Ettema T.J."/>
        </authorList>
    </citation>
    <scope>NUCLEOTIDE SEQUENCE</scope>
</reference>
<dbReference type="InterPro" id="IPR058240">
    <property type="entry name" value="rSAM_sf"/>
</dbReference>
<evidence type="ECO:0000259" key="5">
    <source>
        <dbReference type="Pfam" id="PF04055"/>
    </source>
</evidence>
<evidence type="ECO:0000313" key="6">
    <source>
        <dbReference type="EMBL" id="KKN88344.1"/>
    </source>
</evidence>
<gene>
    <name evidence="6" type="ORF">LCGC14_0249070</name>
</gene>
<dbReference type="SUPFAM" id="SSF102114">
    <property type="entry name" value="Radical SAM enzymes"/>
    <property type="match status" value="1"/>
</dbReference>
<keyword evidence="4" id="KW-0411">Iron-sulfur</keyword>
<organism evidence="6">
    <name type="scientific">marine sediment metagenome</name>
    <dbReference type="NCBI Taxonomy" id="412755"/>
    <lineage>
        <taxon>unclassified sequences</taxon>
        <taxon>metagenomes</taxon>
        <taxon>ecological metagenomes</taxon>
    </lineage>
</organism>
<feature type="domain" description="Radical SAM core" evidence="5">
    <location>
        <begin position="19"/>
        <end position="109"/>
    </location>
</feature>
<evidence type="ECO:0000256" key="3">
    <source>
        <dbReference type="ARBA" id="ARBA00023004"/>
    </source>
</evidence>
<name>A0A0F9U9P9_9ZZZZ</name>
<dbReference type="Gene3D" id="3.20.20.70">
    <property type="entry name" value="Aldolase class I"/>
    <property type="match status" value="1"/>
</dbReference>
<dbReference type="PANTHER" id="PTHR11228">
    <property type="entry name" value="RADICAL SAM DOMAIN PROTEIN"/>
    <property type="match status" value="1"/>
</dbReference>
<dbReference type="SFLD" id="SFLDS00029">
    <property type="entry name" value="Radical_SAM"/>
    <property type="match status" value="1"/>
</dbReference>
<keyword evidence="3" id="KW-0408">Iron</keyword>
<evidence type="ECO:0000256" key="1">
    <source>
        <dbReference type="ARBA" id="ARBA00022691"/>
    </source>
</evidence>
<accession>A0A0F9U9P9</accession>
<dbReference type="GO" id="GO:0046872">
    <property type="term" value="F:metal ion binding"/>
    <property type="evidence" value="ECO:0007669"/>
    <property type="project" value="UniProtKB-KW"/>
</dbReference>